<keyword evidence="8" id="KW-0677">Repeat</keyword>
<dbReference type="EC" id="2.4.1.109" evidence="4"/>
<feature type="region of interest" description="Disordered" evidence="14">
    <location>
        <begin position="1"/>
        <end position="21"/>
    </location>
</feature>
<gene>
    <name evidence="17" type="ORF">O0I10_008732</name>
</gene>
<dbReference type="RefSeq" id="XP_058340556.1">
    <property type="nucleotide sequence ID" value="XM_058488733.1"/>
</dbReference>
<dbReference type="SMART" id="SM00472">
    <property type="entry name" value="MIR"/>
    <property type="match status" value="2"/>
</dbReference>
<comment type="caution">
    <text evidence="17">The sequence shown here is derived from an EMBL/GenBank/DDBJ whole genome shotgun (WGS) entry which is preliminary data.</text>
</comment>
<evidence type="ECO:0000313" key="17">
    <source>
        <dbReference type="EMBL" id="KAJ8655643.1"/>
    </source>
</evidence>
<evidence type="ECO:0000256" key="12">
    <source>
        <dbReference type="ARBA" id="ARBA00045085"/>
    </source>
</evidence>
<dbReference type="SUPFAM" id="SSF82109">
    <property type="entry name" value="MIR domain"/>
    <property type="match status" value="1"/>
</dbReference>
<feature type="transmembrane region" description="Helical" evidence="15">
    <location>
        <begin position="249"/>
        <end position="267"/>
    </location>
</feature>
<feature type="transmembrane region" description="Helical" evidence="15">
    <location>
        <begin position="566"/>
        <end position="585"/>
    </location>
</feature>
<evidence type="ECO:0000256" key="15">
    <source>
        <dbReference type="SAM" id="Phobius"/>
    </source>
</evidence>
<evidence type="ECO:0000313" key="18">
    <source>
        <dbReference type="Proteomes" id="UP001234581"/>
    </source>
</evidence>
<dbReference type="Gene3D" id="2.80.10.50">
    <property type="match status" value="1"/>
</dbReference>
<name>A0AAD7XWL6_9FUNG</name>
<keyword evidence="10 15" id="KW-1133">Transmembrane helix</keyword>
<feature type="region of interest" description="Disordered" evidence="14">
    <location>
        <begin position="807"/>
        <end position="843"/>
    </location>
</feature>
<feature type="transmembrane region" description="Helical" evidence="15">
    <location>
        <begin position="648"/>
        <end position="667"/>
    </location>
</feature>
<feature type="transmembrane region" description="Helical" evidence="15">
    <location>
        <begin position="154"/>
        <end position="172"/>
    </location>
</feature>
<dbReference type="AlphaFoldDB" id="A0AAD7XWL6"/>
<dbReference type="Proteomes" id="UP001234581">
    <property type="component" value="Unassembled WGS sequence"/>
</dbReference>
<evidence type="ECO:0000256" key="4">
    <source>
        <dbReference type="ARBA" id="ARBA00012839"/>
    </source>
</evidence>
<dbReference type="GO" id="GO:0004169">
    <property type="term" value="F:dolichyl-phosphate-mannose-protein mannosyltransferase activity"/>
    <property type="evidence" value="ECO:0007669"/>
    <property type="project" value="UniProtKB-EC"/>
</dbReference>
<dbReference type="InterPro" id="IPR027005">
    <property type="entry name" value="PMT-like"/>
</dbReference>
<evidence type="ECO:0000256" key="9">
    <source>
        <dbReference type="ARBA" id="ARBA00022824"/>
    </source>
</evidence>
<reference evidence="17 18" key="1">
    <citation type="submission" date="2023-03" db="EMBL/GenBank/DDBJ databases">
        <title>Genome sequence of Lichtheimia ornata CBS 291.66.</title>
        <authorList>
            <person name="Mohabir J.T."/>
            <person name="Shea T.P."/>
            <person name="Kurbessoian T."/>
            <person name="Berby B."/>
            <person name="Fontaine J."/>
            <person name="Livny J."/>
            <person name="Gnirke A."/>
            <person name="Stajich J.E."/>
            <person name="Cuomo C.A."/>
        </authorList>
    </citation>
    <scope>NUCLEOTIDE SEQUENCE [LARGE SCALE GENOMIC DNA]</scope>
    <source>
        <strain evidence="17">CBS 291.66</strain>
    </source>
</reference>
<feature type="transmembrane region" description="Helical" evidence="15">
    <location>
        <begin position="674"/>
        <end position="691"/>
    </location>
</feature>
<dbReference type="EMBL" id="JARTCD010000047">
    <property type="protein sequence ID" value="KAJ8655643.1"/>
    <property type="molecule type" value="Genomic_DNA"/>
</dbReference>
<accession>A0AAD7XWL6</accession>
<dbReference type="InterPro" id="IPR003342">
    <property type="entry name" value="ArnT-like_N"/>
</dbReference>
<keyword evidence="7 15" id="KW-0812">Transmembrane</keyword>
<feature type="domain" description="MIR" evidence="16">
    <location>
        <begin position="302"/>
        <end position="356"/>
    </location>
</feature>
<dbReference type="PROSITE" id="PS50919">
    <property type="entry name" value="MIR"/>
    <property type="match status" value="2"/>
</dbReference>
<evidence type="ECO:0000256" key="10">
    <source>
        <dbReference type="ARBA" id="ARBA00022989"/>
    </source>
</evidence>
<feature type="compositionally biased region" description="Basic and acidic residues" evidence="14">
    <location>
        <begin position="807"/>
        <end position="826"/>
    </location>
</feature>
<evidence type="ECO:0000256" key="14">
    <source>
        <dbReference type="SAM" id="MobiDB-lite"/>
    </source>
</evidence>
<feature type="transmembrane region" description="Helical" evidence="15">
    <location>
        <begin position="211"/>
        <end position="237"/>
    </location>
</feature>
<evidence type="ECO:0000256" key="11">
    <source>
        <dbReference type="ARBA" id="ARBA00023136"/>
    </source>
</evidence>
<evidence type="ECO:0000259" key="16">
    <source>
        <dbReference type="PROSITE" id="PS50919"/>
    </source>
</evidence>
<keyword evidence="9" id="KW-0256">Endoplasmic reticulum</keyword>
<dbReference type="Pfam" id="PF02366">
    <property type="entry name" value="PMT"/>
    <property type="match status" value="1"/>
</dbReference>
<evidence type="ECO:0000256" key="6">
    <source>
        <dbReference type="ARBA" id="ARBA00022679"/>
    </source>
</evidence>
<evidence type="ECO:0000256" key="8">
    <source>
        <dbReference type="ARBA" id="ARBA00022737"/>
    </source>
</evidence>
<comment type="catalytic activity">
    <reaction evidence="13">
        <text>a di-trans,poly-cis-dolichyl beta-D-mannosyl phosphate + L-seryl-[protein] = 3-O-(alpha-D-mannosyl)-L-seryl-[protein] + a di-trans,poly-cis-dolichyl phosphate + H(+)</text>
        <dbReference type="Rhea" id="RHEA:17377"/>
        <dbReference type="Rhea" id="RHEA-COMP:9863"/>
        <dbReference type="Rhea" id="RHEA-COMP:13546"/>
        <dbReference type="Rhea" id="RHEA-COMP:19498"/>
        <dbReference type="Rhea" id="RHEA-COMP:19501"/>
        <dbReference type="ChEBI" id="CHEBI:15378"/>
        <dbReference type="ChEBI" id="CHEBI:29999"/>
        <dbReference type="ChEBI" id="CHEBI:57683"/>
        <dbReference type="ChEBI" id="CHEBI:58211"/>
        <dbReference type="ChEBI" id="CHEBI:137321"/>
        <dbReference type="EC" id="2.4.1.109"/>
    </reaction>
</comment>
<feature type="domain" description="MIR" evidence="16">
    <location>
        <begin position="366"/>
        <end position="424"/>
    </location>
</feature>
<evidence type="ECO:0000256" key="2">
    <source>
        <dbReference type="ARBA" id="ARBA00004922"/>
    </source>
</evidence>
<comment type="pathway">
    <text evidence="2">Protein modification; protein glycosylation.</text>
</comment>
<keyword evidence="11 15" id="KW-0472">Membrane</keyword>
<evidence type="ECO:0000256" key="3">
    <source>
        <dbReference type="ARBA" id="ARBA00007222"/>
    </source>
</evidence>
<dbReference type="PANTHER" id="PTHR10050:SF46">
    <property type="entry name" value="PROTEIN O-MANNOSYL-TRANSFERASE 2"/>
    <property type="match status" value="1"/>
</dbReference>
<protein>
    <recommendedName>
        <fullName evidence="4">dolichyl-phosphate-mannose--protein mannosyltransferase</fullName>
        <ecNumber evidence="4">2.4.1.109</ecNumber>
    </recommendedName>
</protein>
<evidence type="ECO:0000256" key="5">
    <source>
        <dbReference type="ARBA" id="ARBA00022676"/>
    </source>
</evidence>
<feature type="compositionally biased region" description="Acidic residues" evidence="14">
    <location>
        <begin position="827"/>
        <end position="843"/>
    </location>
</feature>
<feature type="transmembrane region" description="Helical" evidence="15">
    <location>
        <begin position="621"/>
        <end position="642"/>
    </location>
</feature>
<dbReference type="Pfam" id="PF02815">
    <property type="entry name" value="MIR"/>
    <property type="match status" value="1"/>
</dbReference>
<evidence type="ECO:0000256" key="13">
    <source>
        <dbReference type="ARBA" id="ARBA00045102"/>
    </source>
</evidence>
<feature type="region of interest" description="Disordered" evidence="14">
    <location>
        <begin position="384"/>
        <end position="403"/>
    </location>
</feature>
<feature type="transmembrane region" description="Helical" evidence="15">
    <location>
        <begin position="184"/>
        <end position="199"/>
    </location>
</feature>
<evidence type="ECO:0000256" key="7">
    <source>
        <dbReference type="ARBA" id="ARBA00022692"/>
    </source>
</evidence>
<feature type="compositionally biased region" description="Basic and acidic residues" evidence="14">
    <location>
        <begin position="391"/>
        <end position="402"/>
    </location>
</feature>
<keyword evidence="18" id="KW-1185">Reference proteome</keyword>
<dbReference type="InterPro" id="IPR016093">
    <property type="entry name" value="MIR_motif"/>
</dbReference>
<proteinExistence type="inferred from homology"/>
<sequence>MKASSTPSSSPTSAGPSMQFDGKAQRYNASSRSRFTSMLLREHTYVAFLTLTSMYYRVMGTISPSGILNQELELCSQVNWYLQGKFFVGAFPPLAGMMYTYLAHHLGYKGDQTVYYSGQILDAFPIEDLRVFSAMLGSLLVPATYLIVRALGHGSLAASMAAGLVIFENGLVTQSRYISTEGPLCLFTGLTILAWVVQMKKQEREPFAIPWTSLLATGVGIGTCISTKWQGVFTFIITWISSFMYLWRILARFLATAALPMMIYYAIFHVHMGLIPKAGDHDLAVSSPLRYSLEGNHHEPVQKDIAYGSSIVLRHLGSNGGYLHSHLRRYKEGSTQQEVTMYPHFDLNNIWIIHRAGKRWNDTQPLEYVRNNDQVMLEHYATSRKLHSHDHRPPVTNKKEQSEVTAYGDPYITDPHDYWWAQIIFDDDIHRGKDKTPIQAINTRFRLLHVRGCHLMSHKQKRKSAHLSLKVHTMNNAMEDKESISYPKMTTMEKIMEVHSLMLSYPSTIQDQLASKKPADPLYQHFQHQLQKPRLGIWFTGKLGARLWDQVSGKAVYITLNPLGRMLTLFSILGCAIFWVVDTLLKKRQVNWLQVKLWANTGAAWAGYDPIATRELFHQSIGFLSMATVLQVFTLRFMPTFSMHPGDILPNTLLSAGFVSIVIEAVTMRWARRYRVLLFMLLVGLAAHQFYRLSPVTYGDRALTVQQCQRLPRSAGIDCQRFLKSNKGETASLQIDMPGKTETFKYTVGSEKDADASIASMRRASYSEALHGATGAERYHAIVSTPGPSHQDVKEWQISIQHAAEERIRIQAEKAKQEEEEKKKEEEEMEDDDEEEQPAEEED</sequence>
<feature type="compositionally biased region" description="Low complexity" evidence="14">
    <location>
        <begin position="1"/>
        <end position="17"/>
    </location>
</feature>
<evidence type="ECO:0000256" key="1">
    <source>
        <dbReference type="ARBA" id="ARBA00004477"/>
    </source>
</evidence>
<keyword evidence="6" id="KW-0808">Transferase</keyword>
<dbReference type="GeneID" id="83216139"/>
<dbReference type="InterPro" id="IPR036300">
    <property type="entry name" value="MIR_dom_sf"/>
</dbReference>
<dbReference type="PANTHER" id="PTHR10050">
    <property type="entry name" value="DOLICHYL-PHOSPHATE-MANNOSE--PROTEIN MANNOSYLTRANSFERASE"/>
    <property type="match status" value="1"/>
</dbReference>
<organism evidence="17 18">
    <name type="scientific">Lichtheimia ornata</name>
    <dbReference type="NCBI Taxonomy" id="688661"/>
    <lineage>
        <taxon>Eukaryota</taxon>
        <taxon>Fungi</taxon>
        <taxon>Fungi incertae sedis</taxon>
        <taxon>Mucoromycota</taxon>
        <taxon>Mucoromycotina</taxon>
        <taxon>Mucoromycetes</taxon>
        <taxon>Mucorales</taxon>
        <taxon>Lichtheimiaceae</taxon>
        <taxon>Lichtheimia</taxon>
    </lineage>
</organism>
<keyword evidence="5" id="KW-0328">Glycosyltransferase</keyword>
<dbReference type="GO" id="GO:0005789">
    <property type="term" value="C:endoplasmic reticulum membrane"/>
    <property type="evidence" value="ECO:0007669"/>
    <property type="project" value="UniProtKB-SubCell"/>
</dbReference>
<comment type="subcellular location">
    <subcellularLocation>
        <location evidence="1">Endoplasmic reticulum membrane</location>
        <topology evidence="1">Multi-pass membrane protein</topology>
    </subcellularLocation>
</comment>
<comment type="similarity">
    <text evidence="3">Belongs to the glycosyltransferase 39 family.</text>
</comment>
<comment type="catalytic activity">
    <reaction evidence="12">
        <text>a di-trans,poly-cis-dolichyl beta-D-mannosyl phosphate + L-threonyl-[protein] = 3-O-(alpha-D-mannosyl)-L-threonyl-[protein] + a di-trans,poly-cis-dolichyl phosphate + H(+)</text>
        <dbReference type="Rhea" id="RHEA:53396"/>
        <dbReference type="Rhea" id="RHEA-COMP:11060"/>
        <dbReference type="Rhea" id="RHEA-COMP:13547"/>
        <dbReference type="Rhea" id="RHEA-COMP:19498"/>
        <dbReference type="Rhea" id="RHEA-COMP:19501"/>
        <dbReference type="ChEBI" id="CHEBI:15378"/>
        <dbReference type="ChEBI" id="CHEBI:30013"/>
        <dbReference type="ChEBI" id="CHEBI:57683"/>
        <dbReference type="ChEBI" id="CHEBI:58211"/>
        <dbReference type="ChEBI" id="CHEBI:137323"/>
        <dbReference type="EC" id="2.4.1.109"/>
    </reaction>
</comment>